<dbReference type="InterPro" id="IPR052021">
    <property type="entry name" value="Type-I_RS_S_subunit"/>
</dbReference>
<keyword evidence="2" id="KW-0680">Restriction system</keyword>
<feature type="domain" description="Type I restriction modification DNA specificity" evidence="4">
    <location>
        <begin position="1"/>
        <end position="184"/>
    </location>
</feature>
<dbReference type="PANTHER" id="PTHR30408:SF13">
    <property type="entry name" value="TYPE I RESTRICTION ENZYME HINDI SPECIFICITY SUBUNIT"/>
    <property type="match status" value="1"/>
</dbReference>
<dbReference type="InterPro" id="IPR044946">
    <property type="entry name" value="Restrct_endonuc_typeI_TRD_sf"/>
</dbReference>
<evidence type="ECO:0000256" key="1">
    <source>
        <dbReference type="ARBA" id="ARBA00010923"/>
    </source>
</evidence>
<protein>
    <submittedName>
        <fullName evidence="5">Type I restriction enzyme, S subunit</fullName>
    </submittedName>
</protein>
<dbReference type="AlphaFoldDB" id="A0A1H5CZM2"/>
<name>A0A1H5CZM2_9BRAD</name>
<dbReference type="Gene3D" id="3.90.220.20">
    <property type="entry name" value="DNA methylase specificity domains"/>
    <property type="match status" value="2"/>
</dbReference>
<sequence length="431" mass="48524">MVEWPQVQLGELVEFRNGVNFSQSDEGSGVPILKVKDFAALRRVPVAGLDELDKSKVRIPTNQFLCPRDIVLVRSNGNRELVGRALIYEGAPNEITFSGFCIRVRITEKSADPHFIHYWLRSPLVRAAFTREGGGTAINNLSQGFLSQQRIRLPPIQIQEAIASVLRALDDKIELNWRMNKTLEATARAIFADWFVDFGPTRAKMDGRPPYLAPEVWALFPDRLKDESKPEGWFSESVYDQASWVNGAAYKNMHFSSEPNALPVVKIAELKNGITKSTRFTNTDLGDRYKIRDGELLFSWSGNPDTSIDTFVWTSGEAWLNQHIFAVRSNGKRSQAFLYSLLKQLRSTFAEIARNKQTTGLGHVTQQDLIRLKIAIPDKLVLGAFDECVGPLHARLTNNLYESQSLVAIRDFLLPKFLSGEVCVADVAKRI</sequence>
<dbReference type="GO" id="GO:0003677">
    <property type="term" value="F:DNA binding"/>
    <property type="evidence" value="ECO:0007669"/>
    <property type="project" value="UniProtKB-KW"/>
</dbReference>
<keyword evidence="3" id="KW-0238">DNA-binding</keyword>
<dbReference type="CDD" id="cd17517">
    <property type="entry name" value="RMtype1_S_EcoKI_StySPI-TRD2-CR2_like"/>
    <property type="match status" value="1"/>
</dbReference>
<dbReference type="SUPFAM" id="SSF116734">
    <property type="entry name" value="DNA methylase specificity domain"/>
    <property type="match status" value="2"/>
</dbReference>
<evidence type="ECO:0000256" key="3">
    <source>
        <dbReference type="ARBA" id="ARBA00023125"/>
    </source>
</evidence>
<evidence type="ECO:0000313" key="6">
    <source>
        <dbReference type="Proteomes" id="UP000198992"/>
    </source>
</evidence>
<gene>
    <name evidence="5" type="ORF">SAMN05444164_5585</name>
</gene>
<dbReference type="OrthoDB" id="164285at2"/>
<dbReference type="Pfam" id="PF01420">
    <property type="entry name" value="Methylase_S"/>
    <property type="match status" value="2"/>
</dbReference>
<dbReference type="EMBL" id="FNTH01000001">
    <property type="protein sequence ID" value="SED72155.1"/>
    <property type="molecule type" value="Genomic_DNA"/>
</dbReference>
<evidence type="ECO:0000313" key="5">
    <source>
        <dbReference type="EMBL" id="SED72155.1"/>
    </source>
</evidence>
<dbReference type="GO" id="GO:0009307">
    <property type="term" value="P:DNA restriction-modification system"/>
    <property type="evidence" value="ECO:0007669"/>
    <property type="project" value="UniProtKB-KW"/>
</dbReference>
<organism evidence="5 6">
    <name type="scientific">Bradyrhizobium erythrophlei</name>
    <dbReference type="NCBI Taxonomy" id="1437360"/>
    <lineage>
        <taxon>Bacteria</taxon>
        <taxon>Pseudomonadati</taxon>
        <taxon>Pseudomonadota</taxon>
        <taxon>Alphaproteobacteria</taxon>
        <taxon>Hyphomicrobiales</taxon>
        <taxon>Nitrobacteraceae</taxon>
        <taxon>Bradyrhizobium</taxon>
    </lineage>
</organism>
<evidence type="ECO:0000256" key="2">
    <source>
        <dbReference type="ARBA" id="ARBA00022747"/>
    </source>
</evidence>
<dbReference type="RefSeq" id="WP_092121956.1">
    <property type="nucleotide sequence ID" value="NZ_FNTH01000001.1"/>
</dbReference>
<accession>A0A1H5CZM2</accession>
<dbReference type="PANTHER" id="PTHR30408">
    <property type="entry name" value="TYPE-1 RESTRICTION ENZYME ECOKI SPECIFICITY PROTEIN"/>
    <property type="match status" value="1"/>
</dbReference>
<comment type="similarity">
    <text evidence="1">Belongs to the type-I restriction system S methylase family.</text>
</comment>
<proteinExistence type="inferred from homology"/>
<evidence type="ECO:0000259" key="4">
    <source>
        <dbReference type="Pfam" id="PF01420"/>
    </source>
</evidence>
<dbReference type="Proteomes" id="UP000198992">
    <property type="component" value="Unassembled WGS sequence"/>
</dbReference>
<reference evidence="5 6" key="1">
    <citation type="submission" date="2016-10" db="EMBL/GenBank/DDBJ databases">
        <authorList>
            <person name="de Groot N.N."/>
        </authorList>
    </citation>
    <scope>NUCLEOTIDE SEQUENCE [LARGE SCALE GENOMIC DNA]</scope>
    <source>
        <strain evidence="5 6">MT12</strain>
    </source>
</reference>
<feature type="domain" description="Type I restriction modification DNA specificity" evidence="4">
    <location>
        <begin position="260"/>
        <end position="378"/>
    </location>
</feature>
<dbReference type="InterPro" id="IPR000055">
    <property type="entry name" value="Restrct_endonuc_typeI_TRD"/>
</dbReference>